<name>A0A7S1ACM3_NOCSC</name>
<evidence type="ECO:0000313" key="1">
    <source>
        <dbReference type="EMBL" id="CAD8849842.1"/>
    </source>
</evidence>
<sequence>MASIRAVRFLGVTSKLRPVQSRVAFQVRGNVGIRILDEKTNGMEKVYWAQEDERLLKKMLESNPSLDPRFQGIENILHDEAHTSVSDKIKLIFMKHGIPPLNKDLISDLASLAGEK</sequence>
<proteinExistence type="predicted"/>
<gene>
    <name evidence="1" type="ORF">NSCI0253_LOCUS24192</name>
</gene>
<dbReference type="EMBL" id="HBFQ01034311">
    <property type="protein sequence ID" value="CAD8849842.1"/>
    <property type="molecule type" value="Transcribed_RNA"/>
</dbReference>
<organism evidence="1">
    <name type="scientific">Noctiluca scintillans</name>
    <name type="common">Sea sparkle</name>
    <name type="synonym">Red tide dinoflagellate</name>
    <dbReference type="NCBI Taxonomy" id="2966"/>
    <lineage>
        <taxon>Eukaryota</taxon>
        <taxon>Sar</taxon>
        <taxon>Alveolata</taxon>
        <taxon>Dinophyceae</taxon>
        <taxon>Noctilucales</taxon>
        <taxon>Noctilucaceae</taxon>
        <taxon>Noctiluca</taxon>
    </lineage>
</organism>
<protein>
    <submittedName>
        <fullName evidence="1">Uncharacterized protein</fullName>
    </submittedName>
</protein>
<dbReference type="AlphaFoldDB" id="A0A7S1ACM3"/>
<accession>A0A7S1ACM3</accession>
<reference evidence="1" key="1">
    <citation type="submission" date="2021-01" db="EMBL/GenBank/DDBJ databases">
        <authorList>
            <person name="Corre E."/>
            <person name="Pelletier E."/>
            <person name="Niang G."/>
            <person name="Scheremetjew M."/>
            <person name="Finn R."/>
            <person name="Kale V."/>
            <person name="Holt S."/>
            <person name="Cochrane G."/>
            <person name="Meng A."/>
            <person name="Brown T."/>
            <person name="Cohen L."/>
        </authorList>
    </citation>
    <scope>NUCLEOTIDE SEQUENCE</scope>
</reference>